<dbReference type="Proteomes" id="UP000007093">
    <property type="component" value="Chromosome"/>
</dbReference>
<dbReference type="PATRIC" id="fig|568816.4.peg.683"/>
<dbReference type="AlphaFoldDB" id="G4Q4M5"/>
<dbReference type="SUPFAM" id="SSF55729">
    <property type="entry name" value="Acyl-CoA N-acyltransferases (Nat)"/>
    <property type="match status" value="1"/>
</dbReference>
<dbReference type="PANTHER" id="PTHR43877:SF2">
    <property type="entry name" value="AMINOALKYLPHOSPHONATE N-ACETYLTRANSFERASE-RELATED"/>
    <property type="match status" value="1"/>
</dbReference>
<dbReference type="eggNOG" id="COG1670">
    <property type="taxonomic scope" value="Bacteria"/>
</dbReference>
<dbReference type="PROSITE" id="PS51186">
    <property type="entry name" value="GNAT"/>
    <property type="match status" value="1"/>
</dbReference>
<dbReference type="EMBL" id="CP003058">
    <property type="protein sequence ID" value="AEQ21938.1"/>
    <property type="molecule type" value="Genomic_DNA"/>
</dbReference>
<name>G4Q4M5_ACIIR</name>
<dbReference type="GO" id="GO:0016747">
    <property type="term" value="F:acyltransferase activity, transferring groups other than amino-acyl groups"/>
    <property type="evidence" value="ECO:0007669"/>
    <property type="project" value="InterPro"/>
</dbReference>
<evidence type="ECO:0000256" key="1">
    <source>
        <dbReference type="ARBA" id="ARBA00022679"/>
    </source>
</evidence>
<sequence length="172" mass="19491">MNKEAGSMKLVKAERTDAIRIMEIINEAKAFLRSQGVNQWQTGYPAMADINKDLSDGIGYVLKDQGRIVGYAGIDARGEAAYDTLQGHWLNDEPYLVIHRMAVDCTIRGKGLSQEMFKACENLARREGIQNIRVDTDEDNKIMRHILEKMGFVYTGTIWFDNSTKIAFQKVL</sequence>
<accession>G4Q4M5</accession>
<evidence type="ECO:0000256" key="2">
    <source>
        <dbReference type="ARBA" id="ARBA00023315"/>
    </source>
</evidence>
<dbReference type="InterPro" id="IPR050832">
    <property type="entry name" value="Bact_Acetyltransf"/>
</dbReference>
<reference evidence="4 5" key="1">
    <citation type="journal article" date="2011" name="J. Bacteriol.">
        <title>Complete genome sequence of Acidaminococcus intestini RYC-MR95, a Gram-negative bacterium from the phylum Firmicutes.</title>
        <authorList>
            <person name="D'Auria G."/>
            <person name="Galan J.C."/>
            <person name="Rodriguez-Alcayna M."/>
            <person name="Moya A."/>
            <person name="Baquero F."/>
            <person name="Latorre A."/>
        </authorList>
    </citation>
    <scope>NUCLEOTIDE SEQUENCE [LARGE SCALE GENOMIC DNA]</scope>
    <source>
        <strain evidence="4 5">RyC-MR95</strain>
    </source>
</reference>
<dbReference type="Pfam" id="PF00583">
    <property type="entry name" value="Acetyltransf_1"/>
    <property type="match status" value="1"/>
</dbReference>
<dbReference type="PANTHER" id="PTHR43877">
    <property type="entry name" value="AMINOALKYLPHOSPHONATE N-ACETYLTRANSFERASE-RELATED-RELATED"/>
    <property type="match status" value="1"/>
</dbReference>
<dbReference type="InterPro" id="IPR016181">
    <property type="entry name" value="Acyl_CoA_acyltransferase"/>
</dbReference>
<dbReference type="InParanoid" id="G4Q4M5"/>
<evidence type="ECO:0000259" key="3">
    <source>
        <dbReference type="PROSITE" id="PS51186"/>
    </source>
</evidence>
<organism evidence="4 5">
    <name type="scientific">Acidaminococcus intestini (strain RyC-MR95)</name>
    <dbReference type="NCBI Taxonomy" id="568816"/>
    <lineage>
        <taxon>Bacteria</taxon>
        <taxon>Bacillati</taxon>
        <taxon>Bacillota</taxon>
        <taxon>Negativicutes</taxon>
        <taxon>Acidaminococcales</taxon>
        <taxon>Acidaminococcaceae</taxon>
        <taxon>Acidaminococcus</taxon>
    </lineage>
</organism>
<gene>
    <name evidence="4" type="ordered locus">Acin_0703</name>
</gene>
<keyword evidence="5" id="KW-1185">Reference proteome</keyword>
<dbReference type="HOGENOM" id="CLU_013985_13_0_9"/>
<keyword evidence="1 4" id="KW-0808">Transferase</keyword>
<dbReference type="KEGG" id="ain:Acin_0703"/>
<evidence type="ECO:0000313" key="4">
    <source>
        <dbReference type="EMBL" id="AEQ21938.1"/>
    </source>
</evidence>
<evidence type="ECO:0000313" key="5">
    <source>
        <dbReference type="Proteomes" id="UP000007093"/>
    </source>
</evidence>
<dbReference type="STRING" id="568816.Acin_0703"/>
<feature type="domain" description="N-acetyltransferase" evidence="3">
    <location>
        <begin position="8"/>
        <end position="172"/>
    </location>
</feature>
<protein>
    <submittedName>
        <fullName evidence="4">Acetyltransferase</fullName>
    </submittedName>
</protein>
<dbReference type="CDD" id="cd04301">
    <property type="entry name" value="NAT_SF"/>
    <property type="match status" value="1"/>
</dbReference>
<proteinExistence type="predicted"/>
<dbReference type="InterPro" id="IPR000182">
    <property type="entry name" value="GNAT_dom"/>
</dbReference>
<keyword evidence="2" id="KW-0012">Acyltransferase</keyword>
<dbReference type="Gene3D" id="3.40.630.30">
    <property type="match status" value="1"/>
</dbReference>